<dbReference type="Proteomes" id="UP000003527">
    <property type="component" value="Unassembled WGS sequence"/>
</dbReference>
<sequence>MKLQYVGDSFRDGLTDGKFYEGKAINMFCIALIDDSGIEKIYSRLNPGPFAGKVSGRWEIA</sequence>
<proteinExistence type="predicted"/>
<reference evidence="1 2" key="1">
    <citation type="submission" date="2011-08" db="EMBL/GenBank/DDBJ databases">
        <title>The Genome Sequence of Oribacterium sp. ACB7.</title>
        <authorList>
            <consortium name="The Broad Institute Genome Sequencing Platform"/>
            <person name="Earl A."/>
            <person name="Ward D."/>
            <person name="Feldgarden M."/>
            <person name="Gevers D."/>
            <person name="Sizova M."/>
            <person name="Hazen A."/>
            <person name="Epstein S."/>
            <person name="Young S.K."/>
            <person name="Zeng Q."/>
            <person name="Gargeya S."/>
            <person name="Fitzgerald M."/>
            <person name="Haas B."/>
            <person name="Abouelleil A."/>
            <person name="Alvarado L."/>
            <person name="Arachchi H.M."/>
            <person name="Berlin A."/>
            <person name="Brown A."/>
            <person name="Chapman S.B."/>
            <person name="Chen Z."/>
            <person name="Dunbar C."/>
            <person name="Freedman E."/>
            <person name="Gearin G."/>
            <person name="Gellesch M."/>
            <person name="Goldberg J."/>
            <person name="Griggs A."/>
            <person name="Gujja S."/>
            <person name="Heiman D."/>
            <person name="Howarth C."/>
            <person name="Larson L."/>
            <person name="Lui A."/>
            <person name="MacDonald P.J.P."/>
            <person name="Montmayeur A."/>
            <person name="Murphy C."/>
            <person name="Neiman D."/>
            <person name="Pearson M."/>
            <person name="Priest M."/>
            <person name="Roberts A."/>
            <person name="Saif S."/>
            <person name="Shea T."/>
            <person name="Shenoy N."/>
            <person name="Sisk P."/>
            <person name="Stolte C."/>
            <person name="Sykes S."/>
            <person name="Wortman J."/>
            <person name="Nusbaum C."/>
            <person name="Birren B."/>
        </authorList>
    </citation>
    <scope>NUCLEOTIDE SEQUENCE [LARGE SCALE GENOMIC DNA]</scope>
    <source>
        <strain evidence="1 2">ACB7</strain>
    </source>
</reference>
<dbReference type="PATRIC" id="fig|796944.3.peg.580"/>
<dbReference type="RefSeq" id="WP_009428860.1">
    <property type="nucleotide sequence ID" value="NZ_JH414506.1"/>
</dbReference>
<accession>G9WSJ7</accession>
<dbReference type="AlphaFoldDB" id="G9WSJ7"/>
<dbReference type="EMBL" id="AFZD01000006">
    <property type="protein sequence ID" value="EHL13584.1"/>
    <property type="molecule type" value="Genomic_DNA"/>
</dbReference>
<evidence type="ECO:0000313" key="2">
    <source>
        <dbReference type="Proteomes" id="UP000003527"/>
    </source>
</evidence>
<protein>
    <submittedName>
        <fullName evidence="1">Uncharacterized protein</fullName>
    </submittedName>
</protein>
<gene>
    <name evidence="1" type="ORF">HMPREF9624_02063</name>
</gene>
<evidence type="ECO:0000313" key="1">
    <source>
        <dbReference type="EMBL" id="EHL13584.1"/>
    </source>
</evidence>
<keyword evidence="2" id="KW-1185">Reference proteome</keyword>
<comment type="caution">
    <text evidence="1">The sequence shown here is derived from an EMBL/GenBank/DDBJ whole genome shotgun (WGS) entry which is preliminary data.</text>
</comment>
<dbReference type="HOGENOM" id="CLU_2918170_0_0_9"/>
<organism evidence="1 2">
    <name type="scientific">Oribacterium asaccharolyticum ACB7</name>
    <dbReference type="NCBI Taxonomy" id="796944"/>
    <lineage>
        <taxon>Bacteria</taxon>
        <taxon>Bacillati</taxon>
        <taxon>Bacillota</taxon>
        <taxon>Clostridia</taxon>
        <taxon>Lachnospirales</taxon>
        <taxon>Lachnospiraceae</taxon>
        <taxon>Oribacterium</taxon>
    </lineage>
</organism>
<name>G9WSJ7_9FIRM</name>